<dbReference type="Pfam" id="PF13561">
    <property type="entry name" value="adh_short_C2"/>
    <property type="match status" value="1"/>
</dbReference>
<dbReference type="RefSeq" id="WP_049699881.1">
    <property type="nucleotide sequence ID" value="NZ_LDTZ01000019.1"/>
</dbReference>
<reference evidence="3 4" key="1">
    <citation type="submission" date="2015-05" db="EMBL/GenBank/DDBJ databases">
        <title>Draft genome sequence of the bacterium Gordonia jacobaea a new member of the Gordonia genus.</title>
        <authorList>
            <person name="Jimenez-Galisteo G."/>
            <person name="Dominguez A."/>
            <person name="Munoz E."/>
            <person name="Vinas M."/>
        </authorList>
    </citation>
    <scope>NUCLEOTIDE SEQUENCE [LARGE SCALE GENOMIC DNA]</scope>
    <source>
        <strain evidence="4">mv1</strain>
    </source>
</reference>
<protein>
    <submittedName>
        <fullName evidence="3">Oxidoreductase</fullName>
    </submittedName>
</protein>
<dbReference type="Proteomes" id="UP000037247">
    <property type="component" value="Unassembled WGS sequence"/>
</dbReference>
<dbReference type="InterPro" id="IPR002347">
    <property type="entry name" value="SDR_fam"/>
</dbReference>
<keyword evidence="2" id="KW-0560">Oxidoreductase</keyword>
<evidence type="ECO:0000313" key="4">
    <source>
        <dbReference type="Proteomes" id="UP000037247"/>
    </source>
</evidence>
<proteinExistence type="inferred from homology"/>
<dbReference type="PRINTS" id="PR00080">
    <property type="entry name" value="SDRFAMILY"/>
</dbReference>
<dbReference type="PANTHER" id="PTHR42760:SF133">
    <property type="entry name" value="3-OXOACYL-[ACYL-CARRIER-PROTEIN] REDUCTASE"/>
    <property type="match status" value="1"/>
</dbReference>
<accession>A0ABR5I9P7</accession>
<dbReference type="InterPro" id="IPR036291">
    <property type="entry name" value="NAD(P)-bd_dom_sf"/>
</dbReference>
<evidence type="ECO:0000256" key="2">
    <source>
        <dbReference type="ARBA" id="ARBA00023002"/>
    </source>
</evidence>
<evidence type="ECO:0000256" key="1">
    <source>
        <dbReference type="ARBA" id="ARBA00006484"/>
    </source>
</evidence>
<gene>
    <name evidence="3" type="ORF">ABW18_15420</name>
</gene>
<comment type="similarity">
    <text evidence="1">Belongs to the short-chain dehydrogenases/reductases (SDR) family.</text>
</comment>
<dbReference type="EMBL" id="LDTZ01000019">
    <property type="protein sequence ID" value="KNA90306.1"/>
    <property type="molecule type" value="Genomic_DNA"/>
</dbReference>
<organism evidence="3 4">
    <name type="scientific">Gordonia jacobaea</name>
    <dbReference type="NCBI Taxonomy" id="122202"/>
    <lineage>
        <taxon>Bacteria</taxon>
        <taxon>Bacillati</taxon>
        <taxon>Actinomycetota</taxon>
        <taxon>Actinomycetes</taxon>
        <taxon>Mycobacteriales</taxon>
        <taxon>Gordoniaceae</taxon>
        <taxon>Gordonia</taxon>
    </lineage>
</organism>
<name>A0ABR5I9P7_9ACTN</name>
<comment type="caution">
    <text evidence="3">The sequence shown here is derived from an EMBL/GenBank/DDBJ whole genome shotgun (WGS) entry which is preliminary data.</text>
</comment>
<dbReference type="PRINTS" id="PR00081">
    <property type="entry name" value="GDHRDH"/>
</dbReference>
<dbReference type="NCBIfam" id="NF005559">
    <property type="entry name" value="PRK07231.1"/>
    <property type="match status" value="1"/>
</dbReference>
<dbReference type="PANTHER" id="PTHR42760">
    <property type="entry name" value="SHORT-CHAIN DEHYDROGENASES/REDUCTASES FAMILY MEMBER"/>
    <property type="match status" value="1"/>
</dbReference>
<dbReference type="InterPro" id="IPR020904">
    <property type="entry name" value="Sc_DH/Rdtase_CS"/>
</dbReference>
<dbReference type="SUPFAM" id="SSF51735">
    <property type="entry name" value="NAD(P)-binding Rossmann-fold domains"/>
    <property type="match status" value="1"/>
</dbReference>
<sequence length="256" mass="26098">MAQKLDGRVAVVTGAGAGLGAAIARRLGQEGARVVVSDINADAAKSVAYSIDGAIACTTDVTDEEHVQQLIADTQEHFGALHIMVPNAGVGSVQPIAEMSYADWRKTTSVNLDGVFLSIRYAAPAIIASGGGSIVTISSITATAGSALIAPYAAAKAAVRNLTETAAAEFRAHGIRVNAVLPGFIDTELVTTAAPLFEAALGLPEGGFDAVMAQKQGRYGTPEEVAAAVTFFASDESSWCNGSSLVLDGGFVSSLL</sequence>
<dbReference type="Gene3D" id="3.40.50.720">
    <property type="entry name" value="NAD(P)-binding Rossmann-like Domain"/>
    <property type="match status" value="1"/>
</dbReference>
<dbReference type="PROSITE" id="PS00061">
    <property type="entry name" value="ADH_SHORT"/>
    <property type="match status" value="1"/>
</dbReference>
<keyword evidence="4" id="KW-1185">Reference proteome</keyword>
<evidence type="ECO:0000313" key="3">
    <source>
        <dbReference type="EMBL" id="KNA90306.1"/>
    </source>
</evidence>